<comment type="caution">
    <text evidence="1">The sequence shown here is derived from an EMBL/GenBank/DDBJ whole genome shotgun (WGS) entry which is preliminary data.</text>
</comment>
<dbReference type="Proteomes" id="UP001148737">
    <property type="component" value="Unassembled WGS sequence"/>
</dbReference>
<reference evidence="1" key="1">
    <citation type="submission" date="2022-07" db="EMBL/GenBank/DDBJ databases">
        <title>Genome Sequence of Lecanicillium saksenae.</title>
        <authorList>
            <person name="Buettner E."/>
        </authorList>
    </citation>
    <scope>NUCLEOTIDE SEQUENCE</scope>
    <source>
        <strain evidence="1">VT-O1</strain>
    </source>
</reference>
<protein>
    <submittedName>
        <fullName evidence="1">Uncharacterized protein</fullName>
    </submittedName>
</protein>
<dbReference type="EMBL" id="JANAKD010000078">
    <property type="protein sequence ID" value="KAJ3497986.1"/>
    <property type="molecule type" value="Genomic_DNA"/>
</dbReference>
<name>A0ACC1R5D7_9HYPO</name>
<sequence>MSDVGTPASTSGASDVVPRVKRRPIPRKGHTKSRGGCANCKKRKVKCDEVTPACGACERLGYDCLYYENRLQVRPRRDESARALVVSQTPTKTLSLEPSWFTLDDMRFFQHFIFSAYPSLPLDGAEIWREVSQMAHEYDFLLHAMLGLGASHLSIITPSSYTQAALKHRVTALEGFKRFISSAGESREHADAAFATALVLTFQATQMKDGLNDFLTMVRGCDLIGRHASGRYSHSRFRSFQKEQYLEKLMELVPLDKPIPNFGAEAIRGFMGSLDKLGPLCRSIQELQYLSIMRSIATQALQNPVSGYYEHTRIYDVLCDLDAEEFPAFIDESNYTGRLLIMHMIVIDYVMGTTILQERRHTLVPQNIYDYIKMMLLTWTQRIQEKLPEEYKVYGSWPVTFTRECIGVGEMKLLDSGGETVKLVGETLRELVI</sequence>
<organism evidence="1 2">
    <name type="scientific">Lecanicillium saksenae</name>
    <dbReference type="NCBI Taxonomy" id="468837"/>
    <lineage>
        <taxon>Eukaryota</taxon>
        <taxon>Fungi</taxon>
        <taxon>Dikarya</taxon>
        <taxon>Ascomycota</taxon>
        <taxon>Pezizomycotina</taxon>
        <taxon>Sordariomycetes</taxon>
        <taxon>Hypocreomycetidae</taxon>
        <taxon>Hypocreales</taxon>
        <taxon>Cordycipitaceae</taxon>
        <taxon>Lecanicillium</taxon>
    </lineage>
</organism>
<gene>
    <name evidence="1" type="ORF">NLG97_g1480</name>
</gene>
<accession>A0ACC1R5D7</accession>
<keyword evidence="2" id="KW-1185">Reference proteome</keyword>
<evidence type="ECO:0000313" key="1">
    <source>
        <dbReference type="EMBL" id="KAJ3497986.1"/>
    </source>
</evidence>
<evidence type="ECO:0000313" key="2">
    <source>
        <dbReference type="Proteomes" id="UP001148737"/>
    </source>
</evidence>
<proteinExistence type="predicted"/>